<keyword evidence="2 5" id="KW-0812">Transmembrane</keyword>
<proteinExistence type="predicted"/>
<keyword evidence="3 6" id="KW-1133">Transmembrane helix</keyword>
<accession>A0A9R0ISA5</accession>
<feature type="transmembrane region" description="Helical" evidence="6">
    <location>
        <begin position="91"/>
        <end position="111"/>
    </location>
</feature>
<evidence type="ECO:0000256" key="1">
    <source>
        <dbReference type="ARBA" id="ARBA00004141"/>
    </source>
</evidence>
<dbReference type="RefSeq" id="XP_021854572.2">
    <property type="nucleotide sequence ID" value="XM_021998880.2"/>
</dbReference>
<evidence type="ECO:0000259" key="7">
    <source>
        <dbReference type="PROSITE" id="PS50922"/>
    </source>
</evidence>
<feature type="transmembrane region" description="Helical" evidence="6">
    <location>
        <begin position="221"/>
        <end position="242"/>
    </location>
</feature>
<gene>
    <name evidence="9" type="primary">LOC110793942</name>
</gene>
<comment type="subcellular location">
    <subcellularLocation>
        <location evidence="1">Membrane</location>
        <topology evidence="1">Multi-pass membrane protein</topology>
    </subcellularLocation>
</comment>
<dbReference type="InterPro" id="IPR006634">
    <property type="entry name" value="TLC-dom"/>
</dbReference>
<organism evidence="8 9">
    <name type="scientific">Spinacia oleracea</name>
    <name type="common">Spinach</name>
    <dbReference type="NCBI Taxonomy" id="3562"/>
    <lineage>
        <taxon>Eukaryota</taxon>
        <taxon>Viridiplantae</taxon>
        <taxon>Streptophyta</taxon>
        <taxon>Embryophyta</taxon>
        <taxon>Tracheophyta</taxon>
        <taxon>Spermatophyta</taxon>
        <taxon>Magnoliopsida</taxon>
        <taxon>eudicotyledons</taxon>
        <taxon>Gunneridae</taxon>
        <taxon>Pentapetalae</taxon>
        <taxon>Caryophyllales</taxon>
        <taxon>Chenopodiaceae</taxon>
        <taxon>Chenopodioideae</taxon>
        <taxon>Anserineae</taxon>
        <taxon>Spinacia</taxon>
    </lineage>
</organism>
<dbReference type="Proteomes" id="UP000813463">
    <property type="component" value="Chromosome 1"/>
</dbReference>
<dbReference type="AlphaFoldDB" id="A0A9R0ISA5"/>
<reference evidence="9" key="2">
    <citation type="submission" date="2025-08" db="UniProtKB">
        <authorList>
            <consortium name="RefSeq"/>
        </authorList>
    </citation>
    <scope>IDENTIFICATION</scope>
    <source>
        <tissue evidence="9">Leaf</tissue>
    </source>
</reference>
<dbReference type="GeneID" id="110793942"/>
<dbReference type="PANTHER" id="PTHR31766">
    <property type="entry name" value="GLABROUS1 ENHANCER-BINDING PROTEIN-LIKE 2"/>
    <property type="match status" value="1"/>
</dbReference>
<dbReference type="PANTHER" id="PTHR31766:SF8">
    <property type="entry name" value="TLC DOMAIN-CONTAINING PROTEIN"/>
    <property type="match status" value="1"/>
</dbReference>
<feature type="transmembrane region" description="Helical" evidence="6">
    <location>
        <begin position="118"/>
        <end position="138"/>
    </location>
</feature>
<keyword evidence="8" id="KW-1185">Reference proteome</keyword>
<evidence type="ECO:0000313" key="8">
    <source>
        <dbReference type="Proteomes" id="UP000813463"/>
    </source>
</evidence>
<evidence type="ECO:0000313" key="9">
    <source>
        <dbReference type="RefSeq" id="XP_021854572.2"/>
    </source>
</evidence>
<dbReference type="PROSITE" id="PS50922">
    <property type="entry name" value="TLC"/>
    <property type="match status" value="1"/>
</dbReference>
<feature type="transmembrane region" description="Helical" evidence="6">
    <location>
        <begin position="186"/>
        <end position="209"/>
    </location>
</feature>
<protein>
    <submittedName>
        <fullName evidence="9">TLC domain-containing protein At5g14285-like</fullName>
    </submittedName>
</protein>
<reference evidence="8" key="1">
    <citation type="journal article" date="2021" name="Nat. Commun.">
        <title>Genomic analyses provide insights into spinach domestication and the genetic basis of agronomic traits.</title>
        <authorList>
            <person name="Cai X."/>
            <person name="Sun X."/>
            <person name="Xu C."/>
            <person name="Sun H."/>
            <person name="Wang X."/>
            <person name="Ge C."/>
            <person name="Zhang Z."/>
            <person name="Wang Q."/>
            <person name="Fei Z."/>
            <person name="Jiao C."/>
            <person name="Wang Q."/>
        </authorList>
    </citation>
    <scope>NUCLEOTIDE SEQUENCE [LARGE SCALE GENOMIC DNA]</scope>
    <source>
        <strain evidence="8">cv. Varoflay</strain>
    </source>
</reference>
<sequence>MDIAAQLSSYYDHDTLKLPQFFLFFSFIYVSAHKIFENWGPKHRYDACSCLLSFFHGTPSVILAVFALFLVKNTEKNQEIPTVFASENTPFQNLVLEFSTSYFIMDLLHYFIFNPHDVLFIAHHLATLFTLLTCRFMVNHGAFAILVILVLAEVTSPLQNVWSLARLRKSDFRAAKKVYDFLSPGFYTFYTAVRGVFAPLFVIKMGFVYASGAANSVIPRWVWGSWMLLTVSGIFASLLWILSHWIEFYKDKFCKKEKLK</sequence>
<feature type="transmembrane region" description="Helical" evidence="6">
    <location>
        <begin position="48"/>
        <end position="71"/>
    </location>
</feature>
<dbReference type="GO" id="GO:0016020">
    <property type="term" value="C:membrane"/>
    <property type="evidence" value="ECO:0007669"/>
    <property type="project" value="UniProtKB-SubCell"/>
</dbReference>
<name>A0A9R0ISA5_SPIOL</name>
<evidence type="ECO:0000256" key="4">
    <source>
        <dbReference type="ARBA" id="ARBA00023136"/>
    </source>
</evidence>
<evidence type="ECO:0000256" key="5">
    <source>
        <dbReference type="PROSITE-ProRule" id="PRU00205"/>
    </source>
</evidence>
<dbReference type="InterPro" id="IPR040327">
    <property type="entry name" value="At5g14285-like"/>
</dbReference>
<keyword evidence="4 5" id="KW-0472">Membrane</keyword>
<dbReference type="Pfam" id="PF03798">
    <property type="entry name" value="TRAM_LAG1_CLN8"/>
    <property type="match status" value="1"/>
</dbReference>
<evidence type="ECO:0000256" key="6">
    <source>
        <dbReference type="SAM" id="Phobius"/>
    </source>
</evidence>
<feature type="transmembrane region" description="Helical" evidence="6">
    <location>
        <begin position="18"/>
        <end position="36"/>
    </location>
</feature>
<dbReference type="KEGG" id="soe:110793942"/>
<dbReference type="SMART" id="SM00724">
    <property type="entry name" value="TLC"/>
    <property type="match status" value="1"/>
</dbReference>
<feature type="domain" description="TLC" evidence="7">
    <location>
        <begin position="42"/>
        <end position="258"/>
    </location>
</feature>
<evidence type="ECO:0000256" key="2">
    <source>
        <dbReference type="ARBA" id="ARBA00022692"/>
    </source>
</evidence>
<feature type="transmembrane region" description="Helical" evidence="6">
    <location>
        <begin position="144"/>
        <end position="165"/>
    </location>
</feature>
<evidence type="ECO:0000256" key="3">
    <source>
        <dbReference type="ARBA" id="ARBA00022989"/>
    </source>
</evidence>